<dbReference type="EMBL" id="JANPWB010000012">
    <property type="protein sequence ID" value="KAJ1120119.1"/>
    <property type="molecule type" value="Genomic_DNA"/>
</dbReference>
<organism evidence="2 3">
    <name type="scientific">Pleurodeles waltl</name>
    <name type="common">Iberian ribbed newt</name>
    <dbReference type="NCBI Taxonomy" id="8319"/>
    <lineage>
        <taxon>Eukaryota</taxon>
        <taxon>Metazoa</taxon>
        <taxon>Chordata</taxon>
        <taxon>Craniata</taxon>
        <taxon>Vertebrata</taxon>
        <taxon>Euteleostomi</taxon>
        <taxon>Amphibia</taxon>
        <taxon>Batrachia</taxon>
        <taxon>Caudata</taxon>
        <taxon>Salamandroidea</taxon>
        <taxon>Salamandridae</taxon>
        <taxon>Pleurodelinae</taxon>
        <taxon>Pleurodeles</taxon>
    </lineage>
</organism>
<evidence type="ECO:0000313" key="2">
    <source>
        <dbReference type="EMBL" id="KAJ1120119.1"/>
    </source>
</evidence>
<accession>A0AAV7NXF1</accession>
<name>A0AAV7NXF1_PLEWA</name>
<proteinExistence type="predicted"/>
<reference evidence="2" key="1">
    <citation type="journal article" date="2022" name="bioRxiv">
        <title>Sequencing and chromosome-scale assembly of the giantPleurodeles waltlgenome.</title>
        <authorList>
            <person name="Brown T."/>
            <person name="Elewa A."/>
            <person name="Iarovenko S."/>
            <person name="Subramanian E."/>
            <person name="Araus A.J."/>
            <person name="Petzold A."/>
            <person name="Susuki M."/>
            <person name="Suzuki K.-i.T."/>
            <person name="Hayashi T."/>
            <person name="Toyoda A."/>
            <person name="Oliveira C."/>
            <person name="Osipova E."/>
            <person name="Leigh N.D."/>
            <person name="Simon A."/>
            <person name="Yun M.H."/>
        </authorList>
    </citation>
    <scope>NUCLEOTIDE SEQUENCE</scope>
    <source>
        <strain evidence="2">20211129_DDA</strain>
        <tissue evidence="2">Liver</tissue>
    </source>
</reference>
<evidence type="ECO:0000256" key="1">
    <source>
        <dbReference type="SAM" id="MobiDB-lite"/>
    </source>
</evidence>
<comment type="caution">
    <text evidence="2">The sequence shown here is derived from an EMBL/GenBank/DDBJ whole genome shotgun (WGS) entry which is preliminary data.</text>
</comment>
<dbReference type="Proteomes" id="UP001066276">
    <property type="component" value="Chromosome 8"/>
</dbReference>
<gene>
    <name evidence="2" type="ORF">NDU88_008294</name>
</gene>
<feature type="region of interest" description="Disordered" evidence="1">
    <location>
        <begin position="1"/>
        <end position="37"/>
    </location>
</feature>
<evidence type="ECO:0000313" key="3">
    <source>
        <dbReference type="Proteomes" id="UP001066276"/>
    </source>
</evidence>
<protein>
    <submittedName>
        <fullName evidence="2">Uncharacterized protein</fullName>
    </submittedName>
</protein>
<keyword evidence="3" id="KW-1185">Reference proteome</keyword>
<sequence length="88" mass="9764">MRRFPAAPQEPFRASAPRRSPGLFPPGSEGSVLRNSSERVSAVGKVDSLCDGERWPFRSPGMLSLLGRRRTAVRGFAGFRRPRPLRCP</sequence>
<dbReference type="AlphaFoldDB" id="A0AAV7NXF1"/>